<dbReference type="Proteomes" id="UP000178632">
    <property type="component" value="Unassembled WGS sequence"/>
</dbReference>
<name>A0A1G2IP40_9BACT</name>
<feature type="domain" description="Transcriptional repressor PaaX-like central Cas2-like" evidence="1">
    <location>
        <begin position="104"/>
        <end position="162"/>
    </location>
</feature>
<comment type="caution">
    <text evidence="2">The sequence shown here is derived from an EMBL/GenBank/DDBJ whole genome shotgun (WGS) entry which is preliminary data.</text>
</comment>
<accession>A0A1G2IP40</accession>
<evidence type="ECO:0000313" key="3">
    <source>
        <dbReference type="Proteomes" id="UP000178632"/>
    </source>
</evidence>
<dbReference type="Pfam" id="PF20803">
    <property type="entry name" value="PaaX_M"/>
    <property type="match status" value="1"/>
</dbReference>
<evidence type="ECO:0000313" key="2">
    <source>
        <dbReference type="EMBL" id="OGZ76689.1"/>
    </source>
</evidence>
<dbReference type="EMBL" id="MHPE01000028">
    <property type="protein sequence ID" value="OGZ76689.1"/>
    <property type="molecule type" value="Genomic_DNA"/>
</dbReference>
<reference evidence="2 3" key="1">
    <citation type="journal article" date="2016" name="Nat. Commun.">
        <title>Thousands of microbial genomes shed light on interconnected biogeochemical processes in an aquifer system.</title>
        <authorList>
            <person name="Anantharaman K."/>
            <person name="Brown C.T."/>
            <person name="Hug L.A."/>
            <person name="Sharon I."/>
            <person name="Castelle C.J."/>
            <person name="Probst A.J."/>
            <person name="Thomas B.C."/>
            <person name="Singh A."/>
            <person name="Wilkins M.J."/>
            <person name="Karaoz U."/>
            <person name="Brodie E.L."/>
            <person name="Williams K.H."/>
            <person name="Hubbard S.S."/>
            <person name="Banfield J.F."/>
        </authorList>
    </citation>
    <scope>NUCLEOTIDE SEQUENCE [LARGE SCALE GENOMIC DNA]</scope>
</reference>
<evidence type="ECO:0000259" key="1">
    <source>
        <dbReference type="Pfam" id="PF20803"/>
    </source>
</evidence>
<organism evidence="2 3">
    <name type="scientific">Candidatus Staskawiczbacteria bacterium RIFCSPLOWO2_12_FULL_37_15</name>
    <dbReference type="NCBI Taxonomy" id="1802218"/>
    <lineage>
        <taxon>Bacteria</taxon>
        <taxon>Candidatus Staskawicziibacteriota</taxon>
    </lineage>
</organism>
<proteinExistence type="predicted"/>
<gene>
    <name evidence="2" type="ORF">A3G45_00195</name>
</gene>
<protein>
    <recommendedName>
        <fullName evidence="1">Transcriptional repressor PaaX-like central Cas2-like domain-containing protein</fullName>
    </recommendedName>
</protein>
<sequence length="189" mass="22761">MGKTKIKRNKKSNFPTDIILNYLKETSKDLLDLSVTIIFNPDKLIKNAGFYVKYPSFSSSINKWVNSLETNSSFKFRKNKIYLTKKGRIKIIKSIIKEKYDGFKWDRKWRAITFDIPEANRRERRFLRNELKTIKLKELQKSLWVCPYNIEEELFALLKLWKTDFKGDIRFLKIDKIEEDKDLVQYFNL</sequence>
<dbReference type="AlphaFoldDB" id="A0A1G2IP40"/>
<dbReference type="InterPro" id="IPR048846">
    <property type="entry name" value="PaaX-like_central"/>
</dbReference>
<dbReference type="Gene3D" id="3.30.70.2650">
    <property type="match status" value="1"/>
</dbReference>